<reference evidence="2 3" key="1">
    <citation type="submission" date="2023-03" db="EMBL/GenBank/DDBJ databases">
        <title>WGS of Gossypium arboreum.</title>
        <authorList>
            <person name="Yu D."/>
        </authorList>
    </citation>
    <scope>NUCLEOTIDE SEQUENCE [LARGE SCALE GENOMIC DNA]</scope>
    <source>
        <tissue evidence="2">Leaf</tissue>
    </source>
</reference>
<dbReference type="Proteomes" id="UP001358586">
    <property type="component" value="Chromosome 11"/>
</dbReference>
<dbReference type="InterPro" id="IPR040256">
    <property type="entry name" value="At4g02000-like"/>
</dbReference>
<evidence type="ECO:0000313" key="3">
    <source>
        <dbReference type="Proteomes" id="UP001358586"/>
    </source>
</evidence>
<feature type="domain" description="Zinc knuckle CX2CX4HX4C" evidence="1">
    <location>
        <begin position="98"/>
        <end position="144"/>
    </location>
</feature>
<dbReference type="EMBL" id="JARKNE010000011">
    <property type="protein sequence ID" value="KAK5785224.1"/>
    <property type="molecule type" value="Genomic_DNA"/>
</dbReference>
<sequence>MIMFQFFHVVDMQRVLAGTPWFFNEHLIVLHELKQGEDPLVVPLLSSEFWVQVHDLPPGLMTNLLAKQFRNFLGQFLEYNTTILTMGINKFMRVRVRLDVSLPLKRRKKIQIGKERIVYARFQYEKLSLFCFICGKLGHGESFAHFALVLIRLK</sequence>
<protein>
    <recommendedName>
        <fullName evidence="1">Zinc knuckle CX2CX4HX4C domain-containing protein</fullName>
    </recommendedName>
</protein>
<evidence type="ECO:0000313" key="2">
    <source>
        <dbReference type="EMBL" id="KAK5785224.1"/>
    </source>
</evidence>
<dbReference type="Pfam" id="PF14392">
    <property type="entry name" value="zf-CCHC_4"/>
    <property type="match status" value="1"/>
</dbReference>
<dbReference type="PANTHER" id="PTHR31286">
    <property type="entry name" value="GLYCINE-RICH CELL WALL STRUCTURAL PROTEIN 1.8-LIKE"/>
    <property type="match status" value="1"/>
</dbReference>
<accession>A0ABR0N3T7</accession>
<comment type="caution">
    <text evidence="2">The sequence shown here is derived from an EMBL/GenBank/DDBJ whole genome shotgun (WGS) entry which is preliminary data.</text>
</comment>
<name>A0ABR0N3T7_GOSAR</name>
<dbReference type="InterPro" id="IPR025836">
    <property type="entry name" value="Zn_knuckle_CX2CX4HX4C"/>
</dbReference>
<evidence type="ECO:0000259" key="1">
    <source>
        <dbReference type="Pfam" id="PF14392"/>
    </source>
</evidence>
<dbReference type="PANTHER" id="PTHR31286:SF153">
    <property type="entry name" value="DUF4283 DOMAIN PROTEIN"/>
    <property type="match status" value="1"/>
</dbReference>
<gene>
    <name evidence="2" type="ORF">PVK06_039787</name>
</gene>
<organism evidence="2 3">
    <name type="scientific">Gossypium arboreum</name>
    <name type="common">Tree cotton</name>
    <name type="synonym">Gossypium nanking</name>
    <dbReference type="NCBI Taxonomy" id="29729"/>
    <lineage>
        <taxon>Eukaryota</taxon>
        <taxon>Viridiplantae</taxon>
        <taxon>Streptophyta</taxon>
        <taxon>Embryophyta</taxon>
        <taxon>Tracheophyta</taxon>
        <taxon>Spermatophyta</taxon>
        <taxon>Magnoliopsida</taxon>
        <taxon>eudicotyledons</taxon>
        <taxon>Gunneridae</taxon>
        <taxon>Pentapetalae</taxon>
        <taxon>rosids</taxon>
        <taxon>malvids</taxon>
        <taxon>Malvales</taxon>
        <taxon>Malvaceae</taxon>
        <taxon>Malvoideae</taxon>
        <taxon>Gossypium</taxon>
    </lineage>
</organism>
<keyword evidence="3" id="KW-1185">Reference proteome</keyword>
<proteinExistence type="predicted"/>